<dbReference type="STRING" id="89784.SAMN04489725_10542"/>
<comment type="cofactor">
    <cofactor evidence="1">
        <name>Zn(2+)</name>
        <dbReference type="ChEBI" id="CHEBI:29105"/>
    </cofactor>
</comment>
<protein>
    <submittedName>
        <fullName evidence="7">Peptidase T-like protein</fullName>
    </submittedName>
</protein>
<dbReference type="PROSITE" id="PS00758">
    <property type="entry name" value="ARGE_DAPE_CPG2_1"/>
    <property type="match status" value="1"/>
</dbReference>
<keyword evidence="3" id="KW-0479">Metal-binding</keyword>
<evidence type="ECO:0000256" key="4">
    <source>
        <dbReference type="ARBA" id="ARBA00022801"/>
    </source>
</evidence>
<dbReference type="Gene3D" id="3.30.70.360">
    <property type="match status" value="1"/>
</dbReference>
<dbReference type="RefSeq" id="WP_006446233.1">
    <property type="nucleotide sequence ID" value="NZ_BSRA01000007.1"/>
</dbReference>
<proteinExistence type="predicted"/>
<evidence type="ECO:0000256" key="1">
    <source>
        <dbReference type="ARBA" id="ARBA00001947"/>
    </source>
</evidence>
<dbReference type="GO" id="GO:0006508">
    <property type="term" value="P:proteolysis"/>
    <property type="evidence" value="ECO:0007669"/>
    <property type="project" value="UniProtKB-KW"/>
</dbReference>
<dbReference type="EMBL" id="FNOJ01000005">
    <property type="protein sequence ID" value="SDW37992.1"/>
    <property type="molecule type" value="Genomic_DNA"/>
</dbReference>
<dbReference type="Proteomes" id="UP001157137">
    <property type="component" value="Unassembled WGS sequence"/>
</dbReference>
<evidence type="ECO:0000256" key="2">
    <source>
        <dbReference type="ARBA" id="ARBA00022670"/>
    </source>
</evidence>
<name>A0A1H2T2D1_9BACL</name>
<dbReference type="InterPro" id="IPR002933">
    <property type="entry name" value="Peptidase_M20"/>
</dbReference>
<dbReference type="Proteomes" id="UP000182589">
    <property type="component" value="Unassembled WGS sequence"/>
</dbReference>
<reference evidence="6" key="3">
    <citation type="submission" date="2023-02" db="EMBL/GenBank/DDBJ databases">
        <title>Proposal of a novel subspecies: Alicyclobacillus hesperidum subspecies aegle.</title>
        <authorList>
            <person name="Goto K."/>
            <person name="Fujii T."/>
            <person name="Yasui K."/>
            <person name="Mochida K."/>
            <person name="Kato-Tanaka Y."/>
            <person name="Morohoshi S."/>
            <person name="An S.Y."/>
            <person name="Kasai H."/>
            <person name="Yokota A."/>
        </authorList>
    </citation>
    <scope>NUCLEOTIDE SEQUENCE</scope>
    <source>
        <strain evidence="6">DSM 12766</strain>
    </source>
</reference>
<keyword evidence="4" id="KW-0378">Hydrolase</keyword>
<dbReference type="SUPFAM" id="SSF53187">
    <property type="entry name" value="Zn-dependent exopeptidases"/>
    <property type="match status" value="1"/>
</dbReference>
<evidence type="ECO:0000256" key="3">
    <source>
        <dbReference type="ARBA" id="ARBA00022723"/>
    </source>
</evidence>
<organism evidence="7 8">
    <name type="scientific">Alicyclobacillus hesperidum</name>
    <dbReference type="NCBI Taxonomy" id="89784"/>
    <lineage>
        <taxon>Bacteria</taxon>
        <taxon>Bacillati</taxon>
        <taxon>Bacillota</taxon>
        <taxon>Bacilli</taxon>
        <taxon>Bacillales</taxon>
        <taxon>Alicyclobacillaceae</taxon>
        <taxon>Alicyclobacillus</taxon>
    </lineage>
</organism>
<dbReference type="Gene3D" id="3.40.630.10">
    <property type="entry name" value="Zn peptidases"/>
    <property type="match status" value="1"/>
</dbReference>
<dbReference type="InterPro" id="IPR001261">
    <property type="entry name" value="ArgE/DapE_CS"/>
</dbReference>
<evidence type="ECO:0000313" key="7">
    <source>
        <dbReference type="EMBL" id="SDW37992.1"/>
    </source>
</evidence>
<keyword evidence="8" id="KW-1185">Reference proteome</keyword>
<keyword evidence="5" id="KW-0482">Metalloprotease</keyword>
<accession>A0A1H2T2D1</accession>
<dbReference type="EMBL" id="BSRA01000007">
    <property type="protein sequence ID" value="GLV13725.1"/>
    <property type="molecule type" value="Genomic_DNA"/>
</dbReference>
<evidence type="ECO:0000313" key="6">
    <source>
        <dbReference type="EMBL" id="GLV13725.1"/>
    </source>
</evidence>
<gene>
    <name evidence="6" type="ORF">Heshes_14090</name>
    <name evidence="7" type="ORF">SAMN04489725_10542</name>
</gene>
<sequence length="360" mass="38297">MIELFFDLVAIPSPSFQEGAIVDACRTWLEHFGCEVEIDNANEQFGGQTGNLWASMPGRAGMPAVLLCAHLDTVSAATGVLPYMDCQGMIRSRTGSQLGADDKAGVAAILASIRRLHEEHLPHGDIQILMTVGEEAGLYGVRALDPSALCAKRALVLDCHGPVGSVVLSGAGLVRLTCTLGLPTGGVVPRVGLVQAATQAIAAMRQPQFGGATIEIDSFQPIENGIQVVGRVVSSEALGLAEAARIASDRFRQTATLWGYDARVEQELLYPPYAIARDGGWYRAVSSAIRDCGLACQELHVMHGSDANWLSTLGVEALNLGTGYEGEHSEDERISVNSLYQLEHLIVKICSGLGMEEEGL</sequence>
<dbReference type="Pfam" id="PF01546">
    <property type="entry name" value="Peptidase_M20"/>
    <property type="match status" value="1"/>
</dbReference>
<dbReference type="PANTHER" id="PTHR42994:SF2">
    <property type="entry name" value="PEPTIDASE"/>
    <property type="match status" value="1"/>
</dbReference>
<dbReference type="AlphaFoldDB" id="A0A1H2T2D1"/>
<dbReference type="GO" id="GO:0008237">
    <property type="term" value="F:metallopeptidase activity"/>
    <property type="evidence" value="ECO:0007669"/>
    <property type="project" value="UniProtKB-KW"/>
</dbReference>
<dbReference type="PROSITE" id="PS00759">
    <property type="entry name" value="ARGE_DAPE_CPG2_2"/>
    <property type="match status" value="1"/>
</dbReference>
<reference evidence="7" key="1">
    <citation type="submission" date="2016-10" db="EMBL/GenBank/DDBJ databases">
        <authorList>
            <person name="de Groot N.N."/>
        </authorList>
    </citation>
    <scope>NUCLEOTIDE SEQUENCE [LARGE SCALE GENOMIC DNA]</scope>
    <source>
        <strain evidence="7">DSM 12489</strain>
    </source>
</reference>
<keyword evidence="2" id="KW-0645">Protease</keyword>
<evidence type="ECO:0000256" key="5">
    <source>
        <dbReference type="ARBA" id="ARBA00023049"/>
    </source>
</evidence>
<evidence type="ECO:0000313" key="8">
    <source>
        <dbReference type="Proteomes" id="UP000182589"/>
    </source>
</evidence>
<dbReference type="PANTHER" id="PTHR42994">
    <property type="entry name" value="PEPTIDASE T"/>
    <property type="match status" value="1"/>
</dbReference>
<dbReference type="GO" id="GO:0046872">
    <property type="term" value="F:metal ion binding"/>
    <property type="evidence" value="ECO:0007669"/>
    <property type="project" value="UniProtKB-KW"/>
</dbReference>
<reference evidence="8" key="2">
    <citation type="submission" date="2016-10" db="EMBL/GenBank/DDBJ databases">
        <authorList>
            <person name="Varghese N."/>
        </authorList>
    </citation>
    <scope>NUCLEOTIDE SEQUENCE [LARGE SCALE GENOMIC DNA]</scope>
    <source>
        <strain evidence="8">DSM 12489</strain>
    </source>
</reference>